<evidence type="ECO:0000313" key="2">
    <source>
        <dbReference type="Proteomes" id="UP000295344"/>
    </source>
</evidence>
<reference evidence="1 2" key="1">
    <citation type="submission" date="2019-03" db="EMBL/GenBank/DDBJ databases">
        <title>Genomic Encyclopedia of Archaeal and Bacterial Type Strains, Phase II (KMG-II): from individual species to whole genera.</title>
        <authorList>
            <person name="Goeker M."/>
        </authorList>
    </citation>
    <scope>NUCLEOTIDE SEQUENCE [LARGE SCALE GENOMIC DNA]</scope>
    <source>
        <strain evidence="1 2">DSM 24782</strain>
    </source>
</reference>
<dbReference type="AlphaFoldDB" id="A0A4R7FIP8"/>
<dbReference type="EMBL" id="SOAM01000004">
    <property type="protein sequence ID" value="TDS74888.1"/>
    <property type="molecule type" value="Genomic_DNA"/>
</dbReference>
<sequence>MPRLLIVASNRWGYLWQRHQSLAVAAAADGWEVDYLQPRPRNLGQIASYPMRMIRKTRVEQEHPATYDGVSVIGRRGWTGSTGPYDMAIVYLPDLLTEWLLRRVVRGPIVYDAVLDWATVPKAWFPPVGWRSSERRIARMPRATVSTDAPGMAALLATRGMTAAVVPPAADDAFLAAAHPAWEDRSRHALYFGAVRAEVDVTVFERLVAAGVPVDVVGVIDDDAVRERLLAAGVSIEPPIGVEAIAARAARHRVILLPYRGARGATLAPAKLFNAVASGAWVLASGIDTAVAAAPGLVSLDEGEDPAEAVVRLAERAPASPQSLPTWASRWTQLRQVAGLPGKVLS</sequence>
<comment type="caution">
    <text evidence="1">The sequence shown here is derived from an EMBL/GenBank/DDBJ whole genome shotgun (WGS) entry which is preliminary data.</text>
</comment>
<organism evidence="1 2">
    <name type="scientific">Amnibacterium kyonggiense</name>
    <dbReference type="NCBI Taxonomy" id="595671"/>
    <lineage>
        <taxon>Bacteria</taxon>
        <taxon>Bacillati</taxon>
        <taxon>Actinomycetota</taxon>
        <taxon>Actinomycetes</taxon>
        <taxon>Micrococcales</taxon>
        <taxon>Microbacteriaceae</taxon>
        <taxon>Amnibacterium</taxon>
    </lineage>
</organism>
<accession>A0A4R7FIP8</accession>
<dbReference type="Proteomes" id="UP000295344">
    <property type="component" value="Unassembled WGS sequence"/>
</dbReference>
<dbReference type="RefSeq" id="WP_133767551.1">
    <property type="nucleotide sequence ID" value="NZ_BAAARP010000001.1"/>
</dbReference>
<protein>
    <recommendedName>
        <fullName evidence="3">Glycosyltransferase involved in cell wall biosynthesis</fullName>
    </recommendedName>
</protein>
<dbReference type="OrthoDB" id="9816564at2"/>
<evidence type="ECO:0000313" key="1">
    <source>
        <dbReference type="EMBL" id="TDS74888.1"/>
    </source>
</evidence>
<proteinExistence type="predicted"/>
<evidence type="ECO:0008006" key="3">
    <source>
        <dbReference type="Google" id="ProtNLM"/>
    </source>
</evidence>
<name>A0A4R7FIP8_9MICO</name>
<keyword evidence="2" id="KW-1185">Reference proteome</keyword>
<gene>
    <name evidence="1" type="ORF">CLV52_3410</name>
</gene>